<dbReference type="Gene3D" id="2.70.70.10">
    <property type="entry name" value="Glucose Permease (Domain IIA)"/>
    <property type="match status" value="1"/>
</dbReference>
<dbReference type="RefSeq" id="WP_160972093.1">
    <property type="nucleotide sequence ID" value="NZ_WWEN01000002.1"/>
</dbReference>
<dbReference type="InterPro" id="IPR011055">
    <property type="entry name" value="Dup_hybrid_motif"/>
</dbReference>
<dbReference type="AlphaFoldDB" id="A0A6L8LHD3"/>
<dbReference type="EMBL" id="WWEN01000002">
    <property type="protein sequence ID" value="MYM54396.1"/>
    <property type="molecule type" value="Genomic_DNA"/>
</dbReference>
<name>A0A6L8LHD3_9RHOB</name>
<protein>
    <submittedName>
        <fullName evidence="3">Peptidoglycan DD-metalloendopeptidase family protein</fullName>
    </submittedName>
</protein>
<evidence type="ECO:0000259" key="2">
    <source>
        <dbReference type="Pfam" id="PF01551"/>
    </source>
</evidence>
<dbReference type="PANTHER" id="PTHR21666">
    <property type="entry name" value="PEPTIDASE-RELATED"/>
    <property type="match status" value="1"/>
</dbReference>
<feature type="domain" description="M23ase beta-sheet core" evidence="2">
    <location>
        <begin position="69"/>
        <end position="165"/>
    </location>
</feature>
<dbReference type="SUPFAM" id="SSF51261">
    <property type="entry name" value="Duplicated hybrid motif"/>
    <property type="match status" value="1"/>
</dbReference>
<dbReference type="InterPro" id="IPR016047">
    <property type="entry name" value="M23ase_b-sheet_dom"/>
</dbReference>
<gene>
    <name evidence="3" type="ORF">GR167_03705</name>
</gene>
<dbReference type="PROSITE" id="PS51257">
    <property type="entry name" value="PROKAR_LIPOPROTEIN"/>
    <property type="match status" value="1"/>
</dbReference>
<feature type="chain" id="PRO_5027035665" evidence="1">
    <location>
        <begin position="19"/>
        <end position="208"/>
    </location>
</feature>
<accession>A0A6L8LHD3</accession>
<dbReference type="Pfam" id="PF01551">
    <property type="entry name" value="Peptidase_M23"/>
    <property type="match status" value="1"/>
</dbReference>
<dbReference type="CDD" id="cd12797">
    <property type="entry name" value="M23_peptidase"/>
    <property type="match status" value="1"/>
</dbReference>
<keyword evidence="4" id="KW-1185">Reference proteome</keyword>
<dbReference type="GO" id="GO:0004222">
    <property type="term" value="F:metalloendopeptidase activity"/>
    <property type="evidence" value="ECO:0007669"/>
    <property type="project" value="TreeGrafter"/>
</dbReference>
<comment type="caution">
    <text evidence="3">The sequence shown here is derived from an EMBL/GenBank/DDBJ whole genome shotgun (WGS) entry which is preliminary data.</text>
</comment>
<dbReference type="InterPro" id="IPR050570">
    <property type="entry name" value="Cell_wall_metabolism_enzyme"/>
</dbReference>
<reference evidence="3 4" key="1">
    <citation type="submission" date="2020-01" db="EMBL/GenBank/DDBJ databases">
        <authorList>
            <person name="Chen S."/>
        </authorList>
    </citation>
    <scope>NUCLEOTIDE SEQUENCE [LARGE SCALE GENOMIC DNA]</scope>
    <source>
        <strain evidence="3 4">GS-10</strain>
    </source>
</reference>
<keyword evidence="1" id="KW-0732">Signal</keyword>
<organism evidence="3 4">
    <name type="scientific">Thalassovita mangrovi</name>
    <dbReference type="NCBI Taxonomy" id="2692236"/>
    <lineage>
        <taxon>Bacteria</taxon>
        <taxon>Pseudomonadati</taxon>
        <taxon>Pseudomonadota</taxon>
        <taxon>Alphaproteobacteria</taxon>
        <taxon>Rhodobacterales</taxon>
        <taxon>Roseobacteraceae</taxon>
        <taxon>Thalassovita</taxon>
    </lineage>
</organism>
<feature type="signal peptide" evidence="1">
    <location>
        <begin position="1"/>
        <end position="18"/>
    </location>
</feature>
<evidence type="ECO:0000313" key="4">
    <source>
        <dbReference type="Proteomes" id="UP000479043"/>
    </source>
</evidence>
<dbReference type="Proteomes" id="UP000479043">
    <property type="component" value="Unassembled WGS sequence"/>
</dbReference>
<evidence type="ECO:0000313" key="3">
    <source>
        <dbReference type="EMBL" id="MYM54396.1"/>
    </source>
</evidence>
<proteinExistence type="predicted"/>
<evidence type="ECO:0000256" key="1">
    <source>
        <dbReference type="SAM" id="SignalP"/>
    </source>
</evidence>
<sequence>MKYHSAATIACLSLLALSGCSTPPDGSSAPYSAYTTARIDVIMPPNAPPVGQQFRRIPDSRDTGGQGGNHLGMDVLAPRGTPVVAAASGVVTASFYEPAYGNRVEISHGTDAQGRQIITRSVHLDARTVAKGDHVSRGQQIGRVGSTGALAGALNHLHFEVHRTDAQSAEAVDPHLYWADGVGRVTCFDAARALPDTPVRLTYPLRCH</sequence>
<dbReference type="PANTHER" id="PTHR21666:SF270">
    <property type="entry name" value="MUREIN HYDROLASE ACTIVATOR ENVC"/>
    <property type="match status" value="1"/>
</dbReference>